<proteinExistence type="predicted"/>
<dbReference type="InterPro" id="IPR050625">
    <property type="entry name" value="ParA/MinD_ATPase"/>
</dbReference>
<dbReference type="GO" id="GO:0005829">
    <property type="term" value="C:cytosol"/>
    <property type="evidence" value="ECO:0007669"/>
    <property type="project" value="TreeGrafter"/>
</dbReference>
<dbReference type="PANTHER" id="PTHR43384:SF11">
    <property type="entry name" value="SEPTUM SITE DETERMINING PROTEIN"/>
    <property type="match status" value="1"/>
</dbReference>
<dbReference type="Pfam" id="PF26563">
    <property type="entry name" value="Rv3660c_N"/>
    <property type="match status" value="1"/>
</dbReference>
<gene>
    <name evidence="2" type="ORF">EV193_103582</name>
</gene>
<feature type="domain" description="Rv3660c-like CheY-like N-terminal" evidence="1">
    <location>
        <begin position="10"/>
        <end position="117"/>
    </location>
</feature>
<dbReference type="SUPFAM" id="SSF52540">
    <property type="entry name" value="P-loop containing nucleoside triphosphate hydrolases"/>
    <property type="match status" value="1"/>
</dbReference>
<dbReference type="EMBL" id="SGWQ01000003">
    <property type="protein sequence ID" value="RZS41261.1"/>
    <property type="molecule type" value="Genomic_DNA"/>
</dbReference>
<dbReference type="Gene3D" id="3.40.50.300">
    <property type="entry name" value="P-loop containing nucleotide triphosphate hydrolases"/>
    <property type="match status" value="1"/>
</dbReference>
<keyword evidence="3" id="KW-1185">Reference proteome</keyword>
<dbReference type="GO" id="GO:0051782">
    <property type="term" value="P:negative regulation of cell division"/>
    <property type="evidence" value="ECO:0007669"/>
    <property type="project" value="TreeGrafter"/>
</dbReference>
<reference evidence="2 3" key="1">
    <citation type="submission" date="2019-02" db="EMBL/GenBank/DDBJ databases">
        <title>Genomic Encyclopedia of Type Strains, Phase IV (KMG-IV): sequencing the most valuable type-strain genomes for metagenomic binning, comparative biology and taxonomic classification.</title>
        <authorList>
            <person name="Goeker M."/>
        </authorList>
    </citation>
    <scope>NUCLEOTIDE SEQUENCE [LARGE SCALE GENOMIC DNA]</scope>
    <source>
        <strain evidence="2 3">DSM 101727</strain>
    </source>
</reference>
<dbReference type="AlphaFoldDB" id="A0A4Q7KYW7"/>
<dbReference type="GO" id="GO:0016887">
    <property type="term" value="F:ATP hydrolysis activity"/>
    <property type="evidence" value="ECO:0007669"/>
    <property type="project" value="TreeGrafter"/>
</dbReference>
<dbReference type="InterPro" id="IPR027417">
    <property type="entry name" value="P-loop_NTPase"/>
</dbReference>
<dbReference type="OrthoDB" id="3252838at2"/>
<dbReference type="InterPro" id="IPR022521">
    <property type="entry name" value="Rv3660c"/>
</dbReference>
<dbReference type="PANTHER" id="PTHR43384">
    <property type="entry name" value="SEPTUM SITE-DETERMINING PROTEIN MIND HOMOLOG, CHLOROPLASTIC-RELATED"/>
    <property type="match status" value="1"/>
</dbReference>
<evidence type="ECO:0000259" key="1">
    <source>
        <dbReference type="Pfam" id="PF26563"/>
    </source>
</evidence>
<sequence length="369" mass="38409">MNDIRPLVFVTDEVLLEELLRLAAAADCELERVPDAAAARRRWGDAPLVVLDHAALELCLDAGLPRRAGVVAAFFPDPPPPRAWEQAVAIGAQRMVVLPGEEPWLIGAFADAVEEPAREGGRVLAVLGGRGGAGASVFAAAVALGALRRRRSALLVDCDSTGGGLDLVLGAERDDGLRWPELRLGAGRVTASSLHAALPTRSHRDARLTVLSCDRDGPGPSPEAVAVVVDAGRRAGETVVCDLPRESSASADAALERADLAVLVVPAEVRACAAARRVADRVRAHGVPGVVVVRGPAPGGLRPEEVAQATGLELLTSMRPDPGLDRALESGRLRPRGPLSSAARTALEQLDTVVARRHAVAGSELRGAA</sequence>
<dbReference type="Proteomes" id="UP000294257">
    <property type="component" value="Unassembled WGS sequence"/>
</dbReference>
<dbReference type="GO" id="GO:0009898">
    <property type="term" value="C:cytoplasmic side of plasma membrane"/>
    <property type="evidence" value="ECO:0007669"/>
    <property type="project" value="TreeGrafter"/>
</dbReference>
<dbReference type="GO" id="GO:0005524">
    <property type="term" value="F:ATP binding"/>
    <property type="evidence" value="ECO:0007669"/>
    <property type="project" value="TreeGrafter"/>
</dbReference>
<dbReference type="InterPro" id="IPR059050">
    <property type="entry name" value="Rv3660c_N"/>
</dbReference>
<comment type="caution">
    <text evidence="2">The sequence shown here is derived from an EMBL/GenBank/DDBJ whole genome shotgun (WGS) entry which is preliminary data.</text>
</comment>
<accession>A0A4Q7KYW7</accession>
<dbReference type="RefSeq" id="WP_130344194.1">
    <property type="nucleotide sequence ID" value="NZ_SGWQ01000003.1"/>
</dbReference>
<evidence type="ECO:0000313" key="3">
    <source>
        <dbReference type="Proteomes" id="UP000294257"/>
    </source>
</evidence>
<evidence type="ECO:0000313" key="2">
    <source>
        <dbReference type="EMBL" id="RZS41261.1"/>
    </source>
</evidence>
<dbReference type="NCBIfam" id="TIGR03815">
    <property type="entry name" value="CpaE_hom_Actino"/>
    <property type="match status" value="1"/>
</dbReference>
<organism evidence="2 3">
    <name type="scientific">Herbihabitans rhizosphaerae</name>
    <dbReference type="NCBI Taxonomy" id="1872711"/>
    <lineage>
        <taxon>Bacteria</taxon>
        <taxon>Bacillati</taxon>
        <taxon>Actinomycetota</taxon>
        <taxon>Actinomycetes</taxon>
        <taxon>Pseudonocardiales</taxon>
        <taxon>Pseudonocardiaceae</taxon>
        <taxon>Herbihabitans</taxon>
    </lineage>
</organism>
<protein>
    <submittedName>
        <fullName evidence="2">Secretion/DNA translocation related CpaE-like protein</fullName>
    </submittedName>
</protein>
<name>A0A4Q7KYW7_9PSEU</name>